<name>A0A269XXI5_9PROT</name>
<evidence type="ECO:0000259" key="1">
    <source>
        <dbReference type="PROSITE" id="PS50943"/>
    </source>
</evidence>
<dbReference type="GO" id="GO:0003677">
    <property type="term" value="F:DNA binding"/>
    <property type="evidence" value="ECO:0007669"/>
    <property type="project" value="InterPro"/>
</dbReference>
<evidence type="ECO:0000313" key="3">
    <source>
        <dbReference type="Proteomes" id="UP000216151"/>
    </source>
</evidence>
<dbReference type="CDD" id="cd00093">
    <property type="entry name" value="HTH_XRE"/>
    <property type="match status" value="1"/>
</dbReference>
<feature type="domain" description="HTH cro/C1-type" evidence="1">
    <location>
        <begin position="8"/>
        <end position="42"/>
    </location>
</feature>
<dbReference type="InterPro" id="IPR001387">
    <property type="entry name" value="Cro/C1-type_HTH"/>
</dbReference>
<dbReference type="SMART" id="SM00530">
    <property type="entry name" value="HTH_XRE"/>
    <property type="match status" value="1"/>
</dbReference>
<dbReference type="InterPro" id="IPR010982">
    <property type="entry name" value="Lambda_DNA-bd_dom_sf"/>
</dbReference>
<proteinExistence type="predicted"/>
<dbReference type="Gene3D" id="1.10.260.40">
    <property type="entry name" value="lambda repressor-like DNA-binding domains"/>
    <property type="match status" value="1"/>
</dbReference>
<keyword evidence="3" id="KW-1185">Reference proteome</keyword>
<dbReference type="Pfam" id="PF13560">
    <property type="entry name" value="HTH_31"/>
    <property type="match status" value="1"/>
</dbReference>
<accession>A0A269XXI5</accession>
<protein>
    <recommendedName>
        <fullName evidence="1">HTH cro/C1-type domain-containing protein</fullName>
    </recommendedName>
</protein>
<reference evidence="2 3" key="1">
    <citation type="submission" date="2017-04" db="EMBL/GenBank/DDBJ databases">
        <title>Kefir bacterial isolates.</title>
        <authorList>
            <person name="Kim Y."/>
            <person name="Blasche S."/>
            <person name="Patil K.R."/>
        </authorList>
    </citation>
    <scope>NUCLEOTIDE SEQUENCE [LARGE SCALE GENOMIC DNA]</scope>
    <source>
        <strain evidence="2 3">KR</strain>
    </source>
</reference>
<evidence type="ECO:0000313" key="2">
    <source>
        <dbReference type="EMBL" id="PAK77156.1"/>
    </source>
</evidence>
<comment type="caution">
    <text evidence="2">The sequence shown here is derived from an EMBL/GenBank/DDBJ whole genome shotgun (WGS) entry which is preliminary data.</text>
</comment>
<organism evidence="2 3">
    <name type="scientific">Acetobacter fabarum</name>
    <dbReference type="NCBI Taxonomy" id="483199"/>
    <lineage>
        <taxon>Bacteria</taxon>
        <taxon>Pseudomonadati</taxon>
        <taxon>Pseudomonadota</taxon>
        <taxon>Alphaproteobacteria</taxon>
        <taxon>Acetobacterales</taxon>
        <taxon>Acetobacteraceae</taxon>
        <taxon>Acetobacter</taxon>
    </lineage>
</organism>
<dbReference type="RefSeq" id="WP_095350227.1">
    <property type="nucleotide sequence ID" value="NZ_NCXK01000024.1"/>
</dbReference>
<dbReference type="AlphaFoldDB" id="A0A269XXI5"/>
<dbReference type="Proteomes" id="UP000216151">
    <property type="component" value="Unassembled WGS sequence"/>
</dbReference>
<dbReference type="SUPFAM" id="SSF47413">
    <property type="entry name" value="lambda repressor-like DNA-binding domains"/>
    <property type="match status" value="1"/>
</dbReference>
<dbReference type="OrthoDB" id="5574138at2"/>
<dbReference type="PROSITE" id="PS50943">
    <property type="entry name" value="HTH_CROC1"/>
    <property type="match status" value="1"/>
</dbReference>
<sequence>MPPAPSAIRAARNAAGLTQAQAAETVSVAISTWRKWEAGTHRMPPPSFEMFLLKTQSKRIREK</sequence>
<gene>
    <name evidence="2" type="ORF">B8X00_11360</name>
</gene>
<dbReference type="EMBL" id="NCXK01000024">
    <property type="protein sequence ID" value="PAK77156.1"/>
    <property type="molecule type" value="Genomic_DNA"/>
</dbReference>